<evidence type="ECO:0000313" key="6">
    <source>
        <dbReference type="EMBL" id="BDI07701.1"/>
    </source>
</evidence>
<protein>
    <recommendedName>
        <fullName evidence="5">Thioredoxin domain-containing protein</fullName>
    </recommendedName>
</protein>
<dbReference type="PROSITE" id="PS51352">
    <property type="entry name" value="THIOREDOXIN_2"/>
    <property type="match status" value="1"/>
</dbReference>
<dbReference type="PANTHER" id="PTHR42852:SF13">
    <property type="entry name" value="PROTEIN DIPZ"/>
    <property type="match status" value="1"/>
</dbReference>
<evidence type="ECO:0000256" key="2">
    <source>
        <dbReference type="ARBA" id="ARBA00022748"/>
    </source>
</evidence>
<dbReference type="EMBL" id="AP025730">
    <property type="protein sequence ID" value="BDI07701.1"/>
    <property type="molecule type" value="Genomic_DNA"/>
</dbReference>
<name>A0ABM7YST7_9BURK</name>
<evidence type="ECO:0000256" key="1">
    <source>
        <dbReference type="ARBA" id="ARBA00004196"/>
    </source>
</evidence>
<keyword evidence="4" id="KW-0732">Signal</keyword>
<sequence length="185" mass="19990">MQPTRRRLLSLALGSAVAGPAWLQAGAARAQTQTQATGALVLEPEGRLNAAPLFAAALWDLDNRPARVSAGQPLIVNFWARWCGPCRVEIPELVAHTERKTGVGVIGINIETDPAPVRDFARAYDVNYPVVLTRERGLDLMRALGNSKAGLPFTVVLDRRGAVVASRLGLLSREHIEAATQRALR</sequence>
<evidence type="ECO:0000313" key="7">
    <source>
        <dbReference type="Proteomes" id="UP001057498"/>
    </source>
</evidence>
<evidence type="ECO:0000256" key="3">
    <source>
        <dbReference type="ARBA" id="ARBA00023284"/>
    </source>
</evidence>
<accession>A0ABM7YST7</accession>
<keyword evidence="7" id="KW-1185">Reference proteome</keyword>
<feature type="chain" id="PRO_5046411891" description="Thioredoxin domain-containing protein" evidence="4">
    <location>
        <begin position="24"/>
        <end position="185"/>
    </location>
</feature>
<dbReference type="PANTHER" id="PTHR42852">
    <property type="entry name" value="THIOL:DISULFIDE INTERCHANGE PROTEIN DSBE"/>
    <property type="match status" value="1"/>
</dbReference>
<organism evidence="6 7">
    <name type="scientific">Sphaerotilus microaerophilus</name>
    <dbReference type="NCBI Taxonomy" id="2914710"/>
    <lineage>
        <taxon>Bacteria</taxon>
        <taxon>Pseudomonadati</taxon>
        <taxon>Pseudomonadota</taxon>
        <taxon>Betaproteobacteria</taxon>
        <taxon>Burkholderiales</taxon>
        <taxon>Sphaerotilaceae</taxon>
        <taxon>Sphaerotilus</taxon>
    </lineage>
</organism>
<dbReference type="Proteomes" id="UP001057498">
    <property type="component" value="Chromosome"/>
</dbReference>
<dbReference type="SUPFAM" id="SSF52833">
    <property type="entry name" value="Thioredoxin-like"/>
    <property type="match status" value="1"/>
</dbReference>
<dbReference type="InterPro" id="IPR013766">
    <property type="entry name" value="Thioredoxin_domain"/>
</dbReference>
<gene>
    <name evidence="6" type="ORF">CATMQ487_46710</name>
</gene>
<reference evidence="6" key="1">
    <citation type="submission" date="2022-04" db="EMBL/GenBank/DDBJ databases">
        <title>Whole genome sequence of Sphaerotilus sp. FB-5.</title>
        <authorList>
            <person name="Takeda M."/>
            <person name="Narihara S."/>
            <person name="Akimoto M."/>
            <person name="Akimoto R."/>
            <person name="Nishiyashiki S."/>
            <person name="Murakami T."/>
        </authorList>
    </citation>
    <scope>NUCLEOTIDE SEQUENCE</scope>
    <source>
        <strain evidence="6">FB-5</strain>
    </source>
</reference>
<dbReference type="PROSITE" id="PS00194">
    <property type="entry name" value="THIOREDOXIN_1"/>
    <property type="match status" value="1"/>
</dbReference>
<keyword evidence="2" id="KW-0201">Cytochrome c-type biogenesis</keyword>
<comment type="subcellular location">
    <subcellularLocation>
        <location evidence="1">Cell envelope</location>
    </subcellularLocation>
</comment>
<evidence type="ECO:0000259" key="5">
    <source>
        <dbReference type="PROSITE" id="PS51352"/>
    </source>
</evidence>
<dbReference type="Gene3D" id="3.40.30.10">
    <property type="entry name" value="Glutaredoxin"/>
    <property type="match status" value="1"/>
</dbReference>
<dbReference type="Pfam" id="PF08534">
    <property type="entry name" value="Redoxin"/>
    <property type="match status" value="1"/>
</dbReference>
<evidence type="ECO:0000256" key="4">
    <source>
        <dbReference type="SAM" id="SignalP"/>
    </source>
</evidence>
<dbReference type="CDD" id="cd02966">
    <property type="entry name" value="TlpA_like_family"/>
    <property type="match status" value="1"/>
</dbReference>
<dbReference type="InterPro" id="IPR050553">
    <property type="entry name" value="Thioredoxin_ResA/DsbE_sf"/>
</dbReference>
<proteinExistence type="predicted"/>
<keyword evidence="3" id="KW-0676">Redox-active center</keyword>
<dbReference type="InterPro" id="IPR006311">
    <property type="entry name" value="TAT_signal"/>
</dbReference>
<feature type="signal peptide" evidence="4">
    <location>
        <begin position="1"/>
        <end position="23"/>
    </location>
</feature>
<dbReference type="InterPro" id="IPR036249">
    <property type="entry name" value="Thioredoxin-like_sf"/>
</dbReference>
<dbReference type="InterPro" id="IPR013740">
    <property type="entry name" value="Redoxin"/>
</dbReference>
<feature type="domain" description="Thioredoxin" evidence="5">
    <location>
        <begin position="30"/>
        <end position="185"/>
    </location>
</feature>
<dbReference type="RefSeq" id="WP_251970868.1">
    <property type="nucleotide sequence ID" value="NZ_AP025730.1"/>
</dbReference>
<dbReference type="PROSITE" id="PS51318">
    <property type="entry name" value="TAT"/>
    <property type="match status" value="1"/>
</dbReference>
<dbReference type="InterPro" id="IPR017937">
    <property type="entry name" value="Thioredoxin_CS"/>
</dbReference>